<keyword evidence="4" id="KW-1185">Reference proteome</keyword>
<reference evidence="3 4" key="1">
    <citation type="journal article" date="2018" name="Sci. Rep.">
        <title>Comparative genomics provides insights into the lifestyle and reveals functional heterogeneity of dark septate endophytic fungi.</title>
        <authorList>
            <person name="Knapp D.G."/>
            <person name="Nemeth J.B."/>
            <person name="Barry K."/>
            <person name="Hainaut M."/>
            <person name="Henrissat B."/>
            <person name="Johnson J."/>
            <person name="Kuo A."/>
            <person name="Lim J.H.P."/>
            <person name="Lipzen A."/>
            <person name="Nolan M."/>
            <person name="Ohm R.A."/>
            <person name="Tamas L."/>
            <person name="Grigoriev I.V."/>
            <person name="Spatafora J.W."/>
            <person name="Nagy L.G."/>
            <person name="Kovacs G.M."/>
        </authorList>
    </citation>
    <scope>NUCLEOTIDE SEQUENCE [LARGE SCALE GENOMIC DNA]</scope>
    <source>
        <strain evidence="3 4">DSE2036</strain>
    </source>
</reference>
<keyword evidence="2" id="KW-0472">Membrane</keyword>
<dbReference type="Proteomes" id="UP000244855">
    <property type="component" value="Unassembled WGS sequence"/>
</dbReference>
<dbReference type="AlphaFoldDB" id="A0A2V1E3D0"/>
<evidence type="ECO:0000256" key="1">
    <source>
        <dbReference type="SAM" id="MobiDB-lite"/>
    </source>
</evidence>
<evidence type="ECO:0000256" key="2">
    <source>
        <dbReference type="SAM" id="Phobius"/>
    </source>
</evidence>
<dbReference type="EMBL" id="KZ805317">
    <property type="protein sequence ID" value="PVI04961.1"/>
    <property type="molecule type" value="Genomic_DNA"/>
</dbReference>
<keyword evidence="2" id="KW-1133">Transmembrane helix</keyword>
<dbReference type="OrthoDB" id="5128805at2759"/>
<organism evidence="3 4">
    <name type="scientific">Periconia macrospinosa</name>
    <dbReference type="NCBI Taxonomy" id="97972"/>
    <lineage>
        <taxon>Eukaryota</taxon>
        <taxon>Fungi</taxon>
        <taxon>Dikarya</taxon>
        <taxon>Ascomycota</taxon>
        <taxon>Pezizomycotina</taxon>
        <taxon>Dothideomycetes</taxon>
        <taxon>Pleosporomycetidae</taxon>
        <taxon>Pleosporales</taxon>
        <taxon>Massarineae</taxon>
        <taxon>Periconiaceae</taxon>
        <taxon>Periconia</taxon>
    </lineage>
</organism>
<feature type="transmembrane region" description="Helical" evidence="2">
    <location>
        <begin position="143"/>
        <end position="168"/>
    </location>
</feature>
<evidence type="ECO:0000313" key="4">
    <source>
        <dbReference type="Proteomes" id="UP000244855"/>
    </source>
</evidence>
<accession>A0A2V1E3D0</accession>
<evidence type="ECO:0000313" key="3">
    <source>
        <dbReference type="EMBL" id="PVI04961.1"/>
    </source>
</evidence>
<protein>
    <submittedName>
        <fullName evidence="3">Uncharacterized protein</fullName>
    </submittedName>
</protein>
<sequence>MAARGEQAPTIEDDPAAASDAVSLHTIAEQADAYEAQEQEDADFALALALEEQESARFASPENVTHPGSGEPIESRAVLETEPLAPYRDNPEADENIDPPPYRDDPDAEPAEGEQPTDPEAATAPPQRQHIVLRILRKIVKAWLCYLICSTVFTFIVIIAVLILAFIYGDKKGTSLGDPKEAAWLASGSEDYTLNLPKLYPALHESTSDTCKETWEDVASSLPCHRMILSPAWDNGNATEAKEAGADPVYYRDAVCTRACKTALKNLDIATPATCVNRANRFDFDSYGKDGKAYFEANSLEEGPAGVSQSLLARYDRLCSGPPKKYFGKNPLSCAEDLWMNWGIVDGKNEANLNGLDSFLEQTSVKKTIPASRETVVKLTRSGRNSTFTRNVNSRRVGPGRRETECNDCLQDWLARKTLSFRYGEILQPGTRTPVGLAEFSDKMKSASQRCYTYADTHTRIWEAMGWWCDGAPCRNDDDSIPWNVINVLHGYDKEHSLGLPSLSLPNNVPSNKREPVRALLTAVQDMRCGAIGLTPTDLNNPFLTSAHVISRLCTPRCLNTVDRISDLAEAAEYPSTPLTSITESIDTVRTLCKSSSPISFATTPDLLCASSRMNLTSPTSPTESTLSLTSSSPSVPPVSRASILSTFRTGIENVDAWNRNSQYSNALQSHEDLKKLRIAESACNTCDGEIFIGQDGKWKETVDAFLKDPDVNSAEYVKVARQGWVVCADMYGLWLPPSKRRQLFEKVGLGDGVA</sequence>
<keyword evidence="2" id="KW-0812">Transmembrane</keyword>
<feature type="compositionally biased region" description="Acidic residues" evidence="1">
    <location>
        <begin position="106"/>
        <end position="117"/>
    </location>
</feature>
<feature type="region of interest" description="Disordered" evidence="1">
    <location>
        <begin position="56"/>
        <end position="126"/>
    </location>
</feature>
<gene>
    <name evidence="3" type="ORF">DM02DRAFT_611081</name>
</gene>
<proteinExistence type="predicted"/>
<name>A0A2V1E3D0_9PLEO</name>